<protein>
    <submittedName>
        <fullName evidence="2">Uncharacterized protein</fullName>
    </submittedName>
</protein>
<evidence type="ECO:0000313" key="2">
    <source>
        <dbReference type="EMBL" id="CAF4665993.1"/>
    </source>
</evidence>
<sequence length="88" mass="9820">MRWTQGGKQGTVIMGRNGEGRGAGANQFNIPTALINKMSNSNSNINEASAAQDHFENYKKGTQVPTPPKAKFKFYPNDIWYNLNLEFP</sequence>
<keyword evidence="3" id="KW-1185">Reference proteome</keyword>
<dbReference type="Proteomes" id="UP000663873">
    <property type="component" value="Unassembled WGS sequence"/>
</dbReference>
<comment type="caution">
    <text evidence="2">The sequence shown here is derived from an EMBL/GenBank/DDBJ whole genome shotgun (WGS) entry which is preliminary data.</text>
</comment>
<evidence type="ECO:0000313" key="3">
    <source>
        <dbReference type="Proteomes" id="UP000663873"/>
    </source>
</evidence>
<name>A0A821GEZ1_9BILA</name>
<accession>A0A821GEZ1</accession>
<gene>
    <name evidence="2" type="ORF">UJA718_LOCUS34503</name>
</gene>
<dbReference type="AlphaFoldDB" id="A0A821GEZ1"/>
<evidence type="ECO:0000256" key="1">
    <source>
        <dbReference type="SAM" id="MobiDB-lite"/>
    </source>
</evidence>
<feature type="region of interest" description="Disordered" evidence="1">
    <location>
        <begin position="1"/>
        <end position="25"/>
    </location>
</feature>
<proteinExistence type="predicted"/>
<organism evidence="2 3">
    <name type="scientific">Rotaria socialis</name>
    <dbReference type="NCBI Taxonomy" id="392032"/>
    <lineage>
        <taxon>Eukaryota</taxon>
        <taxon>Metazoa</taxon>
        <taxon>Spiralia</taxon>
        <taxon>Gnathifera</taxon>
        <taxon>Rotifera</taxon>
        <taxon>Eurotatoria</taxon>
        <taxon>Bdelloidea</taxon>
        <taxon>Philodinida</taxon>
        <taxon>Philodinidae</taxon>
        <taxon>Rotaria</taxon>
    </lineage>
</organism>
<dbReference type="EMBL" id="CAJOBP010031332">
    <property type="protein sequence ID" value="CAF4665993.1"/>
    <property type="molecule type" value="Genomic_DNA"/>
</dbReference>
<feature type="non-terminal residue" evidence="2">
    <location>
        <position position="1"/>
    </location>
</feature>
<reference evidence="2" key="1">
    <citation type="submission" date="2021-02" db="EMBL/GenBank/DDBJ databases">
        <authorList>
            <person name="Nowell W R."/>
        </authorList>
    </citation>
    <scope>NUCLEOTIDE SEQUENCE</scope>
</reference>